<feature type="domain" description="DUF7146" evidence="3">
    <location>
        <begin position="365"/>
        <end position="460"/>
    </location>
</feature>
<dbReference type="Proteomes" id="UP000245765">
    <property type="component" value="Unassembled WGS sequence"/>
</dbReference>
<evidence type="ECO:0000259" key="2">
    <source>
        <dbReference type="Pfam" id="PF13362"/>
    </source>
</evidence>
<accession>A0A317FFB2</accession>
<keyword evidence="5" id="KW-1185">Reference proteome</keyword>
<feature type="region of interest" description="Disordered" evidence="1">
    <location>
        <begin position="217"/>
        <end position="240"/>
    </location>
</feature>
<feature type="region of interest" description="Disordered" evidence="1">
    <location>
        <begin position="342"/>
        <end position="362"/>
    </location>
</feature>
<evidence type="ECO:0000313" key="5">
    <source>
        <dbReference type="Proteomes" id="UP000245765"/>
    </source>
</evidence>
<feature type="compositionally biased region" description="Polar residues" evidence="1">
    <location>
        <begin position="9"/>
        <end position="27"/>
    </location>
</feature>
<organism evidence="4 5">
    <name type="scientific">Falsiroseomonas bella</name>
    <dbReference type="NCBI Taxonomy" id="2184016"/>
    <lineage>
        <taxon>Bacteria</taxon>
        <taxon>Pseudomonadati</taxon>
        <taxon>Pseudomonadota</taxon>
        <taxon>Alphaproteobacteria</taxon>
        <taxon>Acetobacterales</taxon>
        <taxon>Roseomonadaceae</taxon>
        <taxon>Falsiroseomonas</taxon>
    </lineage>
</organism>
<dbReference type="InterPro" id="IPR006171">
    <property type="entry name" value="TOPRIM_dom"/>
</dbReference>
<comment type="caution">
    <text evidence="4">The sequence shown here is derived from an EMBL/GenBank/DDBJ whole genome shotgun (WGS) entry which is preliminary data.</text>
</comment>
<dbReference type="Pfam" id="PF23639">
    <property type="entry name" value="DUF7146"/>
    <property type="match status" value="1"/>
</dbReference>
<reference evidence="5" key="1">
    <citation type="submission" date="2018-05" db="EMBL/GenBank/DDBJ databases">
        <authorList>
            <person name="Du Z."/>
            <person name="Wang X."/>
        </authorList>
    </citation>
    <scope>NUCLEOTIDE SEQUENCE [LARGE SCALE GENOMIC DNA]</scope>
    <source>
        <strain evidence="5">CQN31</strain>
    </source>
</reference>
<feature type="region of interest" description="Disordered" evidence="1">
    <location>
        <begin position="1"/>
        <end position="65"/>
    </location>
</feature>
<dbReference type="EMBL" id="QGNA01000001">
    <property type="protein sequence ID" value="PWS37781.1"/>
    <property type="molecule type" value="Genomic_DNA"/>
</dbReference>
<dbReference type="Pfam" id="PF13362">
    <property type="entry name" value="Toprim_3"/>
    <property type="match status" value="1"/>
</dbReference>
<feature type="compositionally biased region" description="Low complexity" evidence="1">
    <location>
        <begin position="31"/>
        <end position="50"/>
    </location>
</feature>
<gene>
    <name evidence="4" type="ORF">DFH01_00215</name>
</gene>
<proteinExistence type="predicted"/>
<protein>
    <submittedName>
        <fullName evidence="4">Uncharacterized protein</fullName>
    </submittedName>
</protein>
<dbReference type="InterPro" id="IPR055570">
    <property type="entry name" value="DUF7146"/>
</dbReference>
<sequence>MPPSACSAAPNTSPSSGRAPLRSSSPKSARRMASATTSRRASTSGGASARPCSGLSCSGSPAGDRSRLALRWRHDERARLRFGTHRRARREAGTGWRRMACAPAARGDGGRAGRVLRHAGRSRAALGARSGEAPEALGADPLRRRCGGCAGGRVPAGEAPGAVGSADHGARRSRRARALRACGTCRDVGSAAADHRDEFRAAAGVGGLLQAPCGADADAGRGGARRRSAPVRDAAGRGGAAMRTLPTAAAIADMLAERMPELARELHGEPTHRGRETWRFRARGSLSVEIAGPKRGSWYDHEAGEGGDALALVAHAHGTTMSGAFRWALGWLGLGDSTMHPPERRAAVAPPEPPRGGGGDAKAWSRDLAARIWREAVAPAGTLVETYLAARGLEIEHDAPIRFHPRAWRNRQYGPDGPAMVALMTDPATNAPCGTHVTYLQPDGSGKAEGKRAKIMLGDTGCIRLVPDADVTMGLGLAEGIETALAVMQHFQWRPVWAATSAGAIARFPVLPGLALTVFSDMDEAGSEAAQACASRWAEAGREVHIYAAPAGDFADLAAEHAA</sequence>
<dbReference type="AlphaFoldDB" id="A0A317FFB2"/>
<feature type="domain" description="Toprim" evidence="2">
    <location>
        <begin position="476"/>
        <end position="561"/>
    </location>
</feature>
<evidence type="ECO:0000256" key="1">
    <source>
        <dbReference type="SAM" id="MobiDB-lite"/>
    </source>
</evidence>
<evidence type="ECO:0000259" key="3">
    <source>
        <dbReference type="Pfam" id="PF23639"/>
    </source>
</evidence>
<evidence type="ECO:0000313" key="4">
    <source>
        <dbReference type="EMBL" id="PWS37781.1"/>
    </source>
</evidence>
<name>A0A317FFB2_9PROT</name>